<dbReference type="SUPFAM" id="SSF46689">
    <property type="entry name" value="Homeodomain-like"/>
    <property type="match status" value="1"/>
</dbReference>
<dbReference type="Proteomes" id="UP000196536">
    <property type="component" value="Unassembled WGS sequence"/>
</dbReference>
<proteinExistence type="predicted"/>
<dbReference type="PROSITE" id="PS50977">
    <property type="entry name" value="HTH_TETR_2"/>
    <property type="match status" value="1"/>
</dbReference>
<dbReference type="AlphaFoldDB" id="A0A1Z9Z382"/>
<dbReference type="OrthoDB" id="270177at2"/>
<dbReference type="Gene3D" id="1.10.10.60">
    <property type="entry name" value="Homeodomain-like"/>
    <property type="match status" value="1"/>
</dbReference>
<organism evidence="6 7">
    <name type="scientific">Acinetobacter populi</name>
    <dbReference type="NCBI Taxonomy" id="1582270"/>
    <lineage>
        <taxon>Bacteria</taxon>
        <taxon>Pseudomonadati</taxon>
        <taxon>Pseudomonadota</taxon>
        <taxon>Gammaproteobacteria</taxon>
        <taxon>Moraxellales</taxon>
        <taxon>Moraxellaceae</taxon>
        <taxon>Acinetobacter</taxon>
    </lineage>
</organism>
<sequence>MTKAKRGRPKCFDEEKALEQAMLLFWQYGYQATSMSDLTKALGITAPSLYCTFGDKTQLFYRCLEYYLTHEACSFTVIFQQAKTAKIAIEIYLHENIKRFNVEHKPKGCMLITAAMNCHGENQEIQNTVLGYRLQTREDMLARLQRGVEEGDLPPHAPIQLMTDFYCTILQGLTLQARDGAESGQLQAVVDQAINHWELFLQSA</sequence>
<name>A0A1Z9Z382_9GAMM</name>
<evidence type="ECO:0000256" key="2">
    <source>
        <dbReference type="ARBA" id="ARBA00023125"/>
    </source>
</evidence>
<dbReference type="Pfam" id="PF00440">
    <property type="entry name" value="TetR_N"/>
    <property type="match status" value="1"/>
</dbReference>
<dbReference type="EMBL" id="NEXX01000001">
    <property type="protein sequence ID" value="OUY08915.1"/>
    <property type="molecule type" value="Genomic_DNA"/>
</dbReference>
<dbReference type="InterPro" id="IPR036271">
    <property type="entry name" value="Tet_transcr_reg_TetR-rel_C_sf"/>
</dbReference>
<evidence type="ECO:0000259" key="5">
    <source>
        <dbReference type="PROSITE" id="PS50977"/>
    </source>
</evidence>
<feature type="domain" description="HTH tetR-type" evidence="5">
    <location>
        <begin position="11"/>
        <end position="71"/>
    </location>
</feature>
<comment type="caution">
    <text evidence="6">The sequence shown here is derived from an EMBL/GenBank/DDBJ whole genome shotgun (WGS) entry which is preliminary data.</text>
</comment>
<gene>
    <name evidence="6" type="ORF">CAP51_04690</name>
</gene>
<dbReference type="GO" id="GO:0003677">
    <property type="term" value="F:DNA binding"/>
    <property type="evidence" value="ECO:0007669"/>
    <property type="project" value="UniProtKB-UniRule"/>
</dbReference>
<keyword evidence="3" id="KW-0804">Transcription</keyword>
<evidence type="ECO:0000313" key="7">
    <source>
        <dbReference type="Proteomes" id="UP000196536"/>
    </source>
</evidence>
<dbReference type="InterPro" id="IPR009057">
    <property type="entry name" value="Homeodomain-like_sf"/>
</dbReference>
<accession>A0A1Z9Z382</accession>
<dbReference type="InterPro" id="IPR001647">
    <property type="entry name" value="HTH_TetR"/>
</dbReference>
<evidence type="ECO:0000256" key="4">
    <source>
        <dbReference type="PROSITE-ProRule" id="PRU00335"/>
    </source>
</evidence>
<evidence type="ECO:0000313" key="6">
    <source>
        <dbReference type="EMBL" id="OUY08915.1"/>
    </source>
</evidence>
<dbReference type="Gene3D" id="1.10.357.10">
    <property type="entry name" value="Tetracycline Repressor, domain 2"/>
    <property type="match status" value="1"/>
</dbReference>
<evidence type="ECO:0000256" key="3">
    <source>
        <dbReference type="ARBA" id="ARBA00023163"/>
    </source>
</evidence>
<keyword evidence="1" id="KW-0805">Transcription regulation</keyword>
<evidence type="ECO:0000256" key="1">
    <source>
        <dbReference type="ARBA" id="ARBA00023015"/>
    </source>
</evidence>
<dbReference type="RefSeq" id="WP_087619571.1">
    <property type="nucleotide sequence ID" value="NZ_NEXX01000001.1"/>
</dbReference>
<feature type="DNA-binding region" description="H-T-H motif" evidence="4">
    <location>
        <begin position="34"/>
        <end position="53"/>
    </location>
</feature>
<keyword evidence="2 4" id="KW-0238">DNA-binding</keyword>
<reference evidence="6 7" key="1">
    <citation type="submission" date="2017-05" db="EMBL/GenBank/DDBJ databases">
        <title>Acinetobacter populi ANC 5415 (= PBJ7), whole genome shotgun sequencing project.</title>
        <authorList>
            <person name="Nemec A."/>
            <person name="Radolfova-Krizova L."/>
        </authorList>
    </citation>
    <scope>NUCLEOTIDE SEQUENCE [LARGE SCALE GENOMIC DNA]</scope>
    <source>
        <strain evidence="6 7">PBJ7</strain>
    </source>
</reference>
<dbReference type="PANTHER" id="PTHR47506">
    <property type="entry name" value="TRANSCRIPTIONAL REGULATORY PROTEIN"/>
    <property type="match status" value="1"/>
</dbReference>
<dbReference type="PANTHER" id="PTHR47506:SF1">
    <property type="entry name" value="HTH-TYPE TRANSCRIPTIONAL REGULATOR YJDC"/>
    <property type="match status" value="1"/>
</dbReference>
<dbReference type="SUPFAM" id="SSF48498">
    <property type="entry name" value="Tetracyclin repressor-like, C-terminal domain"/>
    <property type="match status" value="1"/>
</dbReference>
<protein>
    <submittedName>
        <fullName evidence="6">TetR family transcriptional regulator</fullName>
    </submittedName>
</protein>
<keyword evidence="7" id="KW-1185">Reference proteome</keyword>